<organism evidence="1 2">
    <name type="scientific">Gossypium tomentosum</name>
    <name type="common">Hawaiian cotton</name>
    <name type="synonym">Gossypium sandvicense</name>
    <dbReference type="NCBI Taxonomy" id="34277"/>
    <lineage>
        <taxon>Eukaryota</taxon>
        <taxon>Viridiplantae</taxon>
        <taxon>Streptophyta</taxon>
        <taxon>Embryophyta</taxon>
        <taxon>Tracheophyta</taxon>
        <taxon>Spermatophyta</taxon>
        <taxon>Magnoliopsida</taxon>
        <taxon>eudicotyledons</taxon>
        <taxon>Gunneridae</taxon>
        <taxon>Pentapetalae</taxon>
        <taxon>rosids</taxon>
        <taxon>malvids</taxon>
        <taxon>Malvales</taxon>
        <taxon>Malvaceae</taxon>
        <taxon>Malvoideae</taxon>
        <taxon>Gossypium</taxon>
    </lineage>
</organism>
<keyword evidence="2" id="KW-1185">Reference proteome</keyword>
<protein>
    <submittedName>
        <fullName evidence="1">Uncharacterized protein</fullName>
    </submittedName>
</protein>
<name>A0A5D2PN29_GOSTO</name>
<evidence type="ECO:0000313" key="2">
    <source>
        <dbReference type="Proteomes" id="UP000322667"/>
    </source>
</evidence>
<sequence>MVPEFILSICYLGALWSNGNANMKATLASVLKGLMKKDTLCCFLSRTLTGIRAGSSPIQLRELQVGGIHKVR</sequence>
<gene>
    <name evidence="1" type="ORF">ES332_A08G263100v1</name>
</gene>
<dbReference type="AlphaFoldDB" id="A0A5D2PN29"/>
<dbReference type="EMBL" id="CM017617">
    <property type="protein sequence ID" value="TYI16544.1"/>
    <property type="molecule type" value="Genomic_DNA"/>
</dbReference>
<dbReference type="Proteomes" id="UP000322667">
    <property type="component" value="Chromosome A08"/>
</dbReference>
<accession>A0A5D2PN29</accession>
<evidence type="ECO:0000313" key="1">
    <source>
        <dbReference type="EMBL" id="TYI16544.1"/>
    </source>
</evidence>
<reference evidence="1 2" key="1">
    <citation type="submission" date="2019-07" db="EMBL/GenBank/DDBJ databases">
        <title>WGS assembly of Gossypium tomentosum.</title>
        <authorList>
            <person name="Chen Z.J."/>
            <person name="Sreedasyam A."/>
            <person name="Ando A."/>
            <person name="Song Q."/>
            <person name="De L."/>
            <person name="Hulse-Kemp A."/>
            <person name="Ding M."/>
            <person name="Ye W."/>
            <person name="Kirkbride R."/>
            <person name="Jenkins J."/>
            <person name="Plott C."/>
            <person name="Lovell J."/>
            <person name="Lin Y.-M."/>
            <person name="Vaughn R."/>
            <person name="Liu B."/>
            <person name="Li W."/>
            <person name="Simpson S."/>
            <person name="Scheffler B."/>
            <person name="Saski C."/>
            <person name="Grover C."/>
            <person name="Hu G."/>
            <person name="Conover J."/>
            <person name="Carlson J."/>
            <person name="Shu S."/>
            <person name="Boston L."/>
            <person name="Williams M."/>
            <person name="Peterson D."/>
            <person name="Mcgee K."/>
            <person name="Jones D."/>
            <person name="Wendel J."/>
            <person name="Stelly D."/>
            <person name="Grimwood J."/>
            <person name="Schmutz J."/>
        </authorList>
    </citation>
    <scope>NUCLEOTIDE SEQUENCE [LARGE SCALE GENOMIC DNA]</scope>
    <source>
        <strain evidence="1">7179.01</strain>
    </source>
</reference>
<proteinExistence type="predicted"/>